<dbReference type="InterPro" id="IPR051801">
    <property type="entry name" value="GH28_Enzymes"/>
</dbReference>
<dbReference type="Gene3D" id="2.160.20.10">
    <property type="entry name" value="Single-stranded right-handed beta-helix, Pectin lyase-like"/>
    <property type="match status" value="1"/>
</dbReference>
<dbReference type="Gene3D" id="2.60.40.10">
    <property type="entry name" value="Immunoglobulins"/>
    <property type="match status" value="1"/>
</dbReference>
<feature type="signal peptide" evidence="5">
    <location>
        <begin position="1"/>
        <end position="25"/>
    </location>
</feature>
<dbReference type="InterPro" id="IPR000743">
    <property type="entry name" value="Glyco_hydro_28"/>
</dbReference>
<sequence length="570" mass="61657">MFINKKKVAALACVIGLSLSQGVWANPAAPTGLTAPGQAVTDNSLSLIWDRPAKDDEVVSYNVYMDGKLVAQTAKDFSSEAKQEIRDFYTASPQGQKVVSHNYRVTGLQPGSKHSFTVRAVDAKGAESVDSNKLSTATLTAGARLDVTKYGAVGDGSTLNTQAIQKAIDACPAGGTVVVPAGNFKTGSLWLKSDMTLEVQKDATLLGTEDPSAYPYHYKLYSYLSDERYFSLLNARPGQDGKQLQNIRIVGEGTIDGNGWKMDEKGNYLYRARAKKGEPLPANHVSKIGVLAANQVAALEKNEGLDENKAYPRRSSLILLKGVDHVYVTGVTLKNPANHTLVLQKCNDVVVENTNFQTFNCNNGDGIEFGHGKGLKVYDNVFNNGDDCVNFAAGQGAKGEKGAPTEDIWIFNNSFHHGHGAVVMGSHTAAYIQKLLAEDNVIDGTEIALRMKTNPANGGGARDVLFRNNAARNLTKNFFIATTAYSDPNAKTDFPKASKAGSFYNIRVEDCTVEKTGKAAIEIVGLPEAKHHDINFKNITIDKGQPWIITNAENIDFDNVKQSNTPINKF</sequence>
<dbReference type="InterPro" id="IPR003961">
    <property type="entry name" value="FN3_dom"/>
</dbReference>
<dbReference type="OrthoDB" id="8660908at2"/>
<feature type="domain" description="Fibronectin type-III" evidence="6">
    <location>
        <begin position="29"/>
        <end position="143"/>
    </location>
</feature>
<dbReference type="InterPro" id="IPR011050">
    <property type="entry name" value="Pectin_lyase_fold/virulence"/>
</dbReference>
<dbReference type="InterPro" id="IPR036116">
    <property type="entry name" value="FN3_sf"/>
</dbReference>
<keyword evidence="3 4" id="KW-0326">Glycosidase</keyword>
<gene>
    <name evidence="7" type="ORF">SAMN05216366_11940</name>
</gene>
<evidence type="ECO:0000256" key="4">
    <source>
        <dbReference type="RuleBase" id="RU361169"/>
    </source>
</evidence>
<dbReference type="InterPro" id="IPR012334">
    <property type="entry name" value="Pectin_lyas_fold"/>
</dbReference>
<evidence type="ECO:0000259" key="6">
    <source>
        <dbReference type="PROSITE" id="PS50853"/>
    </source>
</evidence>
<dbReference type="CDD" id="cd00063">
    <property type="entry name" value="FN3"/>
    <property type="match status" value="1"/>
</dbReference>
<dbReference type="InterPro" id="IPR013783">
    <property type="entry name" value="Ig-like_fold"/>
</dbReference>
<dbReference type="GO" id="GO:0005975">
    <property type="term" value="P:carbohydrate metabolic process"/>
    <property type="evidence" value="ECO:0007669"/>
    <property type="project" value="InterPro"/>
</dbReference>
<proteinExistence type="inferred from homology"/>
<evidence type="ECO:0000313" key="7">
    <source>
        <dbReference type="EMBL" id="SDP44395.1"/>
    </source>
</evidence>
<dbReference type="PANTHER" id="PTHR31339">
    <property type="entry name" value="PECTIN LYASE-RELATED"/>
    <property type="match status" value="1"/>
</dbReference>
<dbReference type="InterPro" id="IPR024535">
    <property type="entry name" value="RHGA/B-epi-like_pectate_lyase"/>
</dbReference>
<dbReference type="PANTHER" id="PTHR31339:SF9">
    <property type="entry name" value="PLASMIN AND FIBRONECTIN-BINDING PROTEIN A"/>
    <property type="match status" value="1"/>
</dbReference>
<accession>A0A1H0SS19</accession>
<dbReference type="Pfam" id="PF12708">
    <property type="entry name" value="Pect-lyase_RHGA_epim"/>
    <property type="match status" value="1"/>
</dbReference>
<dbReference type="Proteomes" id="UP000182412">
    <property type="component" value="Unassembled WGS sequence"/>
</dbReference>
<protein>
    <submittedName>
        <fullName evidence="7">Exo-poly-alpha-galacturonosidase</fullName>
    </submittedName>
</protein>
<dbReference type="RefSeq" id="WP_014423295.1">
    <property type="nucleotide sequence ID" value="NZ_FNJQ01000019.1"/>
</dbReference>
<evidence type="ECO:0000256" key="3">
    <source>
        <dbReference type="ARBA" id="ARBA00023295"/>
    </source>
</evidence>
<dbReference type="GO" id="GO:0004650">
    <property type="term" value="F:polygalacturonase activity"/>
    <property type="evidence" value="ECO:0007669"/>
    <property type="project" value="InterPro"/>
</dbReference>
<dbReference type="AlphaFoldDB" id="A0A1H0SS19"/>
<evidence type="ECO:0000256" key="5">
    <source>
        <dbReference type="SAM" id="SignalP"/>
    </source>
</evidence>
<dbReference type="Pfam" id="PF00041">
    <property type="entry name" value="fn3"/>
    <property type="match status" value="1"/>
</dbReference>
<dbReference type="SUPFAM" id="SSF49265">
    <property type="entry name" value="Fibronectin type III"/>
    <property type="match status" value="1"/>
</dbReference>
<dbReference type="SMART" id="SM00710">
    <property type="entry name" value="PbH1"/>
    <property type="match status" value="6"/>
</dbReference>
<dbReference type="PROSITE" id="PS50853">
    <property type="entry name" value="FN3"/>
    <property type="match status" value="1"/>
</dbReference>
<evidence type="ECO:0000256" key="2">
    <source>
        <dbReference type="ARBA" id="ARBA00022801"/>
    </source>
</evidence>
<feature type="chain" id="PRO_5038573674" evidence="5">
    <location>
        <begin position="26"/>
        <end position="570"/>
    </location>
</feature>
<name>A0A1H0SS19_SELRU</name>
<organism evidence="7 8">
    <name type="scientific">Selenomonas ruminantium</name>
    <dbReference type="NCBI Taxonomy" id="971"/>
    <lineage>
        <taxon>Bacteria</taxon>
        <taxon>Bacillati</taxon>
        <taxon>Bacillota</taxon>
        <taxon>Negativicutes</taxon>
        <taxon>Selenomonadales</taxon>
        <taxon>Selenomonadaceae</taxon>
        <taxon>Selenomonas</taxon>
    </lineage>
</organism>
<keyword evidence="5" id="KW-0732">Signal</keyword>
<dbReference type="InterPro" id="IPR006626">
    <property type="entry name" value="PbH1"/>
</dbReference>
<dbReference type="OMA" id="EPCQNVI"/>
<reference evidence="7 8" key="1">
    <citation type="submission" date="2016-10" db="EMBL/GenBank/DDBJ databases">
        <authorList>
            <person name="de Groot N.N."/>
        </authorList>
    </citation>
    <scope>NUCLEOTIDE SEQUENCE [LARGE SCALE GENOMIC DNA]</scope>
    <source>
        <strain evidence="7 8">S137</strain>
    </source>
</reference>
<dbReference type="EMBL" id="FNJQ01000019">
    <property type="protein sequence ID" value="SDP44395.1"/>
    <property type="molecule type" value="Genomic_DNA"/>
</dbReference>
<dbReference type="SMART" id="SM00060">
    <property type="entry name" value="FN3"/>
    <property type="match status" value="1"/>
</dbReference>
<comment type="similarity">
    <text evidence="1 4">Belongs to the glycosyl hydrolase 28 family.</text>
</comment>
<keyword evidence="2 4" id="KW-0378">Hydrolase</keyword>
<evidence type="ECO:0000256" key="1">
    <source>
        <dbReference type="ARBA" id="ARBA00008834"/>
    </source>
</evidence>
<evidence type="ECO:0000313" key="8">
    <source>
        <dbReference type="Proteomes" id="UP000182412"/>
    </source>
</evidence>
<dbReference type="PROSITE" id="PS00502">
    <property type="entry name" value="POLYGALACTURONASE"/>
    <property type="match status" value="1"/>
</dbReference>
<dbReference type="Pfam" id="PF00295">
    <property type="entry name" value="Glyco_hydro_28"/>
    <property type="match status" value="1"/>
</dbReference>
<dbReference type="SUPFAM" id="SSF51126">
    <property type="entry name" value="Pectin lyase-like"/>
    <property type="match status" value="1"/>
</dbReference>